<accession>A0ABN3HZT2</accession>
<dbReference type="Proteomes" id="UP001501444">
    <property type="component" value="Unassembled WGS sequence"/>
</dbReference>
<dbReference type="InterPro" id="IPR051797">
    <property type="entry name" value="TrmB-like"/>
</dbReference>
<organism evidence="2 3">
    <name type="scientific">Dactylosporangium salmoneum</name>
    <dbReference type="NCBI Taxonomy" id="53361"/>
    <lineage>
        <taxon>Bacteria</taxon>
        <taxon>Bacillati</taxon>
        <taxon>Actinomycetota</taxon>
        <taxon>Actinomycetes</taxon>
        <taxon>Micromonosporales</taxon>
        <taxon>Micromonosporaceae</taxon>
        <taxon>Dactylosporangium</taxon>
    </lineage>
</organism>
<sequence>MLESVGLTAEAESVYLAMLKQPLWGVDELVGALGLPEGTVRQALDLLAERALVRAGQGGPDALHVVSPQAGLIDLLAQAEAELADRQRQIELTRVTISAIAAQHDHHRRRDEIVRIEETLAVRDRLVELSRTMTTECLTFTAGSELTAEAIEAGRPLNQDALERGVAMRNVYQESVRNEPTMFAFAKWMAELGGHSRTVPVVPLRMIIVDRRVALIPIEADRPQLGALEIRSEGAVAALCLLFEQVWDYATPFGEKPRVNERGLSPQEQALLRLLDAGHTDESAGRKLGLSARTVRRIVAELADRLGVDSRFQAGAEAVRKGWL</sequence>
<name>A0ABN3HZT2_9ACTN</name>
<comment type="caution">
    <text evidence="2">The sequence shown here is derived from an EMBL/GenBank/DDBJ whole genome shotgun (WGS) entry which is preliminary data.</text>
</comment>
<evidence type="ECO:0000313" key="3">
    <source>
        <dbReference type="Proteomes" id="UP001501444"/>
    </source>
</evidence>
<dbReference type="PANTHER" id="PTHR34293">
    <property type="entry name" value="HTH-TYPE TRANSCRIPTIONAL REGULATOR TRMBL2"/>
    <property type="match status" value="1"/>
</dbReference>
<dbReference type="PANTHER" id="PTHR34293:SF1">
    <property type="entry name" value="HTH-TYPE TRANSCRIPTIONAL REGULATOR TRMBL2"/>
    <property type="match status" value="1"/>
</dbReference>
<dbReference type="InterPro" id="IPR016032">
    <property type="entry name" value="Sig_transdc_resp-reg_C-effctor"/>
</dbReference>
<dbReference type="EMBL" id="BAAARV010000124">
    <property type="protein sequence ID" value="GAA2391701.1"/>
    <property type="molecule type" value="Genomic_DNA"/>
</dbReference>
<feature type="domain" description="HTH luxR-type" evidence="1">
    <location>
        <begin position="257"/>
        <end position="322"/>
    </location>
</feature>
<gene>
    <name evidence="2" type="ORF">GCM10010170_104210</name>
</gene>
<dbReference type="Gene3D" id="1.10.10.10">
    <property type="entry name" value="Winged helix-like DNA-binding domain superfamily/Winged helix DNA-binding domain"/>
    <property type="match status" value="2"/>
</dbReference>
<dbReference type="InterPro" id="IPR036388">
    <property type="entry name" value="WH-like_DNA-bd_sf"/>
</dbReference>
<dbReference type="PROSITE" id="PS50043">
    <property type="entry name" value="HTH_LUXR_2"/>
    <property type="match status" value="1"/>
</dbReference>
<dbReference type="RefSeq" id="WP_344620206.1">
    <property type="nucleotide sequence ID" value="NZ_BAAARV010000124.1"/>
</dbReference>
<dbReference type="InterPro" id="IPR000792">
    <property type="entry name" value="Tscrpt_reg_LuxR_C"/>
</dbReference>
<protein>
    <recommendedName>
        <fullName evidence="1">HTH luxR-type domain-containing protein</fullName>
    </recommendedName>
</protein>
<keyword evidence="3" id="KW-1185">Reference proteome</keyword>
<dbReference type="SMART" id="SM00421">
    <property type="entry name" value="HTH_LUXR"/>
    <property type="match status" value="1"/>
</dbReference>
<reference evidence="2 3" key="1">
    <citation type="journal article" date="2019" name="Int. J. Syst. Evol. Microbiol.">
        <title>The Global Catalogue of Microorganisms (GCM) 10K type strain sequencing project: providing services to taxonomists for standard genome sequencing and annotation.</title>
        <authorList>
            <consortium name="The Broad Institute Genomics Platform"/>
            <consortium name="The Broad Institute Genome Sequencing Center for Infectious Disease"/>
            <person name="Wu L."/>
            <person name="Ma J."/>
        </authorList>
    </citation>
    <scope>NUCLEOTIDE SEQUENCE [LARGE SCALE GENOMIC DNA]</scope>
    <source>
        <strain evidence="2 3">JCM 3272</strain>
    </source>
</reference>
<dbReference type="SUPFAM" id="SSF46894">
    <property type="entry name" value="C-terminal effector domain of the bipartite response regulators"/>
    <property type="match status" value="1"/>
</dbReference>
<dbReference type="Pfam" id="PF00196">
    <property type="entry name" value="GerE"/>
    <property type="match status" value="1"/>
</dbReference>
<evidence type="ECO:0000313" key="2">
    <source>
        <dbReference type="EMBL" id="GAA2391701.1"/>
    </source>
</evidence>
<proteinExistence type="predicted"/>
<evidence type="ECO:0000259" key="1">
    <source>
        <dbReference type="PROSITE" id="PS50043"/>
    </source>
</evidence>